<dbReference type="PROSITE" id="PS51257">
    <property type="entry name" value="PROKAR_LIPOPROTEIN"/>
    <property type="match status" value="1"/>
</dbReference>
<dbReference type="InterPro" id="IPR000914">
    <property type="entry name" value="SBP_5_dom"/>
</dbReference>
<dbReference type="Gene3D" id="3.40.190.10">
    <property type="entry name" value="Periplasmic binding protein-like II"/>
    <property type="match status" value="1"/>
</dbReference>
<protein>
    <submittedName>
        <fullName evidence="3">ABC transporter substrate-binding protein</fullName>
    </submittedName>
</protein>
<keyword evidence="1" id="KW-0732">Signal</keyword>
<evidence type="ECO:0000259" key="2">
    <source>
        <dbReference type="Pfam" id="PF00496"/>
    </source>
</evidence>
<organism evidence="3 4">
    <name type="scientific">Dactylosporangium salmoneum</name>
    <dbReference type="NCBI Taxonomy" id="53361"/>
    <lineage>
        <taxon>Bacteria</taxon>
        <taxon>Bacillati</taxon>
        <taxon>Actinomycetota</taxon>
        <taxon>Actinomycetes</taxon>
        <taxon>Micromonosporales</taxon>
        <taxon>Micromonosporaceae</taxon>
        <taxon>Dactylosporangium</taxon>
    </lineage>
</organism>
<evidence type="ECO:0000256" key="1">
    <source>
        <dbReference type="SAM" id="SignalP"/>
    </source>
</evidence>
<keyword evidence="4" id="KW-1185">Reference proteome</keyword>
<dbReference type="PANTHER" id="PTHR30290">
    <property type="entry name" value="PERIPLASMIC BINDING COMPONENT OF ABC TRANSPORTER"/>
    <property type="match status" value="1"/>
</dbReference>
<dbReference type="Gene3D" id="3.10.105.10">
    <property type="entry name" value="Dipeptide-binding Protein, Domain 3"/>
    <property type="match status" value="1"/>
</dbReference>
<evidence type="ECO:0000313" key="4">
    <source>
        <dbReference type="Proteomes" id="UP001501444"/>
    </source>
</evidence>
<name>A0ABN3H1I1_9ACTN</name>
<dbReference type="Proteomes" id="UP001501444">
    <property type="component" value="Unassembled WGS sequence"/>
</dbReference>
<proteinExistence type="predicted"/>
<dbReference type="EMBL" id="BAAARV010000064">
    <property type="protein sequence ID" value="GAA2366582.1"/>
    <property type="molecule type" value="Genomic_DNA"/>
</dbReference>
<dbReference type="InterPro" id="IPR030678">
    <property type="entry name" value="Peptide/Ni-bd"/>
</dbReference>
<gene>
    <name evidence="3" type="ORF">GCM10010170_065490</name>
</gene>
<sequence length="541" mass="58213">MVLRRARLSACLALLATTATAVAACGNSSSPTSQAGASLTFTRLGINTAGFGPSNQSTGNDAVVNSLLFSNLVKVAPDEKSIIPDLAQTWEQSPDAKEFTFHLRQGVTWSDGQPFTADDVVFTVTQAAQLGSTAYVGYQPTQWRQAVGATEAKGTKNPVSGVTALDDHTVKMTLAAPNAEFIRNLTDAVYSIVPKHLLQDATAENVRTVEFSKSKPVGTGPYVLEKAVPDQYLQFKANPKYFGGAPKIATLFFKLNVKPESVAAQLQSGELGMVLNAAANDAPALSAVKGLTTKFVVSPAAQFLQFRTDHPQAKDVRLRQGIYYAIDRRAMLKNLFGGNGEVRWVLPGFDQDDAALDRYDYNPDKAKQLLAASGVDLGQPFKISYAQGVDPAWDQMMPAIQKYLKDVGLNAVLEPLDSAAWSAANASKDAKYPMTVNAGGSMGLSPDRSSGYFNCKAPLSSFYANCQMDDLYAQARGTTDASTRADRYKQVAQILNRDVPMVALWQTTTYNAWTGKLGGSFQVFANDRDSAFNVNGWTLAG</sequence>
<evidence type="ECO:0000313" key="3">
    <source>
        <dbReference type="EMBL" id="GAA2366582.1"/>
    </source>
</evidence>
<dbReference type="InterPro" id="IPR039424">
    <property type="entry name" value="SBP_5"/>
</dbReference>
<dbReference type="Pfam" id="PF00496">
    <property type="entry name" value="SBP_bac_5"/>
    <property type="match status" value="1"/>
</dbReference>
<feature type="chain" id="PRO_5045901061" evidence="1">
    <location>
        <begin position="24"/>
        <end position="541"/>
    </location>
</feature>
<dbReference type="Gene3D" id="3.90.76.10">
    <property type="entry name" value="Dipeptide-binding Protein, Domain 1"/>
    <property type="match status" value="1"/>
</dbReference>
<dbReference type="CDD" id="cd00995">
    <property type="entry name" value="PBP2_NikA_DppA_OppA_like"/>
    <property type="match status" value="1"/>
</dbReference>
<feature type="signal peptide" evidence="1">
    <location>
        <begin position="1"/>
        <end position="23"/>
    </location>
</feature>
<dbReference type="SUPFAM" id="SSF53850">
    <property type="entry name" value="Periplasmic binding protein-like II"/>
    <property type="match status" value="1"/>
</dbReference>
<dbReference type="PIRSF" id="PIRSF002741">
    <property type="entry name" value="MppA"/>
    <property type="match status" value="1"/>
</dbReference>
<comment type="caution">
    <text evidence="3">The sequence shown here is derived from an EMBL/GenBank/DDBJ whole genome shotgun (WGS) entry which is preliminary data.</text>
</comment>
<accession>A0ABN3H1I1</accession>
<reference evidence="3 4" key="1">
    <citation type="journal article" date="2019" name="Int. J. Syst. Evol. Microbiol.">
        <title>The Global Catalogue of Microorganisms (GCM) 10K type strain sequencing project: providing services to taxonomists for standard genome sequencing and annotation.</title>
        <authorList>
            <consortium name="The Broad Institute Genomics Platform"/>
            <consortium name="The Broad Institute Genome Sequencing Center for Infectious Disease"/>
            <person name="Wu L."/>
            <person name="Ma J."/>
        </authorList>
    </citation>
    <scope>NUCLEOTIDE SEQUENCE [LARGE SCALE GENOMIC DNA]</scope>
    <source>
        <strain evidence="3 4">JCM 3272</strain>
    </source>
</reference>
<feature type="domain" description="Solute-binding protein family 5" evidence="2">
    <location>
        <begin position="82"/>
        <end position="454"/>
    </location>
</feature>
<dbReference type="RefSeq" id="WP_344616436.1">
    <property type="nucleotide sequence ID" value="NZ_BAAARV010000064.1"/>
</dbReference>